<dbReference type="NCBIfam" id="NF004402">
    <property type="entry name" value="PRK05758.2-2"/>
    <property type="match status" value="1"/>
</dbReference>
<reference evidence="9 10" key="1">
    <citation type="submission" date="2015-04" db="EMBL/GenBank/DDBJ databases">
        <title>Buchnera aphidicola assembly.</title>
        <authorList>
            <person name="Zhang Y."/>
        </authorList>
    </citation>
    <scope>NUCLEOTIDE SEQUENCE [LARGE SCALE GENOMIC DNA]</scope>
    <source>
        <strain evidence="9 10">SC</strain>
    </source>
</reference>
<dbReference type="STRING" id="118110.XW81_00030"/>
<evidence type="ECO:0000256" key="5">
    <source>
        <dbReference type="ARBA" id="ARBA00023136"/>
    </source>
</evidence>
<name>A0A172WCZ0_BUCSC</name>
<dbReference type="InterPro" id="IPR000711">
    <property type="entry name" value="ATPase_OSCP/dsu"/>
</dbReference>
<dbReference type="InterPro" id="IPR026015">
    <property type="entry name" value="ATP_synth_OSCP/delta_N_sf"/>
</dbReference>
<dbReference type="SUPFAM" id="SSF47928">
    <property type="entry name" value="N-terminal domain of the delta subunit of the F1F0-ATP synthase"/>
    <property type="match status" value="1"/>
</dbReference>
<evidence type="ECO:0000256" key="3">
    <source>
        <dbReference type="ARBA" id="ARBA00022781"/>
    </source>
</evidence>
<dbReference type="Gene3D" id="1.10.520.20">
    <property type="entry name" value="N-terminal domain of the delta subunit of the F1F0-ATP synthase"/>
    <property type="match status" value="1"/>
</dbReference>
<organism evidence="9 10">
    <name type="scientific">Buchnera aphidicola subsp. Schlechtendalia chinensis</name>
    <dbReference type="NCBI Taxonomy" id="118110"/>
    <lineage>
        <taxon>Bacteria</taxon>
        <taxon>Pseudomonadati</taxon>
        <taxon>Pseudomonadota</taxon>
        <taxon>Gammaproteobacteria</taxon>
        <taxon>Enterobacterales</taxon>
        <taxon>Erwiniaceae</taxon>
        <taxon>Buchnera</taxon>
    </lineage>
</organism>
<keyword evidence="3 8" id="KW-0375">Hydrogen ion transport</keyword>
<keyword evidence="7 8" id="KW-0066">ATP synthesis</keyword>
<accession>A0A172WCZ0</accession>
<dbReference type="OrthoDB" id="9816221at2"/>
<dbReference type="PANTHER" id="PTHR11910">
    <property type="entry name" value="ATP SYNTHASE DELTA CHAIN"/>
    <property type="match status" value="1"/>
</dbReference>
<evidence type="ECO:0000256" key="8">
    <source>
        <dbReference type="HAMAP-Rule" id="MF_01416"/>
    </source>
</evidence>
<evidence type="ECO:0000256" key="1">
    <source>
        <dbReference type="ARBA" id="ARBA00004370"/>
    </source>
</evidence>
<evidence type="ECO:0000313" key="9">
    <source>
        <dbReference type="EMBL" id="ANF16832.1"/>
    </source>
</evidence>
<keyword evidence="8" id="KW-1003">Cell membrane</keyword>
<dbReference type="GO" id="GO:0046933">
    <property type="term" value="F:proton-transporting ATP synthase activity, rotational mechanism"/>
    <property type="evidence" value="ECO:0007669"/>
    <property type="project" value="UniProtKB-UniRule"/>
</dbReference>
<dbReference type="NCBIfam" id="TIGR01145">
    <property type="entry name" value="ATP_synt_delta"/>
    <property type="match status" value="1"/>
</dbReference>
<dbReference type="HAMAP" id="MF_01416">
    <property type="entry name" value="ATP_synth_delta_bact"/>
    <property type="match status" value="1"/>
</dbReference>
<sequence length="177" mass="20816">MTKFEEIAIPYAKAIYEFAIYHRSLDIWKNMLAHMVNVSKNQEVKKIILGMSFFQQLSDFFISVCGNKINKYGKNLIKILVQNRRLILLEKIYLEFIKLRNNYKNIVCVTIISAYPLQKKHLNCINKILKKCLLKNVKVESEVNENLIDGLIIKFNNIVIDLSIQSQLQNLLRFLQH</sequence>
<proteinExistence type="inferred from homology"/>
<evidence type="ECO:0000256" key="7">
    <source>
        <dbReference type="ARBA" id="ARBA00023310"/>
    </source>
</evidence>
<evidence type="ECO:0000256" key="2">
    <source>
        <dbReference type="ARBA" id="ARBA00022448"/>
    </source>
</evidence>
<keyword evidence="4 8" id="KW-0406">Ion transport</keyword>
<evidence type="ECO:0000256" key="6">
    <source>
        <dbReference type="ARBA" id="ARBA00023196"/>
    </source>
</evidence>
<dbReference type="EMBL" id="CP011299">
    <property type="protein sequence ID" value="ANF16832.1"/>
    <property type="molecule type" value="Genomic_DNA"/>
</dbReference>
<dbReference type="GO" id="GO:0045259">
    <property type="term" value="C:proton-transporting ATP synthase complex"/>
    <property type="evidence" value="ECO:0007669"/>
    <property type="project" value="UniProtKB-KW"/>
</dbReference>
<evidence type="ECO:0000256" key="4">
    <source>
        <dbReference type="ARBA" id="ARBA00023065"/>
    </source>
</evidence>
<keyword evidence="6 8" id="KW-0139">CF(1)</keyword>
<gene>
    <name evidence="8" type="primary">atpH</name>
    <name evidence="9" type="ORF">XW81_00030</name>
</gene>
<evidence type="ECO:0000313" key="10">
    <source>
        <dbReference type="Proteomes" id="UP000077654"/>
    </source>
</evidence>
<protein>
    <recommendedName>
        <fullName evidence="8">ATP synthase subunit delta</fullName>
    </recommendedName>
    <alternativeName>
        <fullName evidence="8">ATP synthase F(1) sector subunit delta</fullName>
    </alternativeName>
    <alternativeName>
        <fullName evidence="8">F-type ATPase subunit delta</fullName>
        <shortName evidence="8">F-ATPase subunit delta</shortName>
    </alternativeName>
</protein>
<comment type="function">
    <text evidence="8">This protein is part of the stalk that links CF(0) to CF(1). It either transmits conformational changes from CF(0) to CF(1) or is implicated in proton conduction.</text>
</comment>
<dbReference type="RefSeq" id="WP_075473717.1">
    <property type="nucleotide sequence ID" value="NZ_CP011299.1"/>
</dbReference>
<comment type="subcellular location">
    <subcellularLocation>
        <location evidence="8">Cell membrane</location>
        <topology evidence="8">Peripheral membrane protein</topology>
    </subcellularLocation>
    <subcellularLocation>
        <location evidence="1">Membrane</location>
    </subcellularLocation>
</comment>
<dbReference type="PATRIC" id="fig|118110.3.peg.6"/>
<keyword evidence="2 8" id="KW-0813">Transport</keyword>
<comment type="similarity">
    <text evidence="8">Belongs to the ATPase delta chain family.</text>
</comment>
<dbReference type="PRINTS" id="PR00125">
    <property type="entry name" value="ATPASEDELTA"/>
</dbReference>
<dbReference type="AlphaFoldDB" id="A0A172WCZ0"/>
<dbReference type="Pfam" id="PF00213">
    <property type="entry name" value="OSCP"/>
    <property type="match status" value="1"/>
</dbReference>
<comment type="function">
    <text evidence="8">F(1)F(0) ATP synthase produces ATP from ADP in the presence of a proton or sodium gradient. F-type ATPases consist of two structural domains, F(1) containing the extramembraneous catalytic core and F(0) containing the membrane proton channel, linked together by a central stalk and a peripheral stalk. During catalysis, ATP synthesis in the catalytic domain of F(1) is coupled via a rotary mechanism of the central stalk subunits to proton translocation.</text>
</comment>
<dbReference type="Proteomes" id="UP000077654">
    <property type="component" value="Chromosome"/>
</dbReference>
<dbReference type="GO" id="GO:0005886">
    <property type="term" value="C:plasma membrane"/>
    <property type="evidence" value="ECO:0007669"/>
    <property type="project" value="UniProtKB-SubCell"/>
</dbReference>
<keyword evidence="5 8" id="KW-0472">Membrane</keyword>
<keyword evidence="10" id="KW-1185">Reference proteome</keyword>